<gene>
    <name evidence="1" type="ORF">POL58_31950</name>
</gene>
<dbReference type="RefSeq" id="WP_272004077.1">
    <property type="nucleotide sequence ID" value="NZ_JAQNDN010000019.1"/>
</dbReference>
<organism evidence="1 2">
    <name type="scientific">Nannocystis radixulma</name>
    <dbReference type="NCBI Taxonomy" id="2995305"/>
    <lineage>
        <taxon>Bacteria</taxon>
        <taxon>Pseudomonadati</taxon>
        <taxon>Myxococcota</taxon>
        <taxon>Polyangia</taxon>
        <taxon>Nannocystales</taxon>
        <taxon>Nannocystaceae</taxon>
        <taxon>Nannocystis</taxon>
    </lineage>
</organism>
<name>A0ABT5BE42_9BACT</name>
<keyword evidence="2" id="KW-1185">Reference proteome</keyword>
<sequence>MAGGSGGRWPLRREDDFADVFSGHTDAPVHSLREAFVARALEGMELREASAALQVPISTVSWRTRRAEAMLCESLGLLQSP</sequence>
<accession>A0ABT5BE42</accession>
<protein>
    <recommendedName>
        <fullName evidence="3">RNA polymerase sigma factor 70 region 4 type 2 domain-containing protein</fullName>
    </recommendedName>
</protein>
<evidence type="ECO:0000313" key="1">
    <source>
        <dbReference type="EMBL" id="MDC0672406.1"/>
    </source>
</evidence>
<dbReference type="Gene3D" id="1.10.10.10">
    <property type="entry name" value="Winged helix-like DNA-binding domain superfamily/Winged helix DNA-binding domain"/>
    <property type="match status" value="1"/>
</dbReference>
<proteinExistence type="predicted"/>
<dbReference type="SUPFAM" id="SSF88659">
    <property type="entry name" value="Sigma3 and sigma4 domains of RNA polymerase sigma factors"/>
    <property type="match status" value="1"/>
</dbReference>
<comment type="caution">
    <text evidence="1">The sequence shown here is derived from an EMBL/GenBank/DDBJ whole genome shotgun (WGS) entry which is preliminary data.</text>
</comment>
<evidence type="ECO:0000313" key="2">
    <source>
        <dbReference type="Proteomes" id="UP001217838"/>
    </source>
</evidence>
<dbReference type="InterPro" id="IPR013324">
    <property type="entry name" value="RNA_pol_sigma_r3/r4-like"/>
</dbReference>
<dbReference type="Proteomes" id="UP001217838">
    <property type="component" value="Unassembled WGS sequence"/>
</dbReference>
<reference evidence="1 2" key="1">
    <citation type="submission" date="2022-11" db="EMBL/GenBank/DDBJ databases">
        <title>Minimal conservation of predation-associated metabolite biosynthetic gene clusters underscores biosynthetic potential of Myxococcota including descriptions for ten novel species: Archangium lansinium sp. nov., Myxococcus landrumus sp. nov., Nannocystis bai.</title>
        <authorList>
            <person name="Ahearne A."/>
            <person name="Stevens C."/>
            <person name="Dowd S."/>
        </authorList>
    </citation>
    <scope>NUCLEOTIDE SEQUENCE [LARGE SCALE GENOMIC DNA]</scope>
    <source>
        <strain evidence="1 2">NCELM</strain>
    </source>
</reference>
<dbReference type="InterPro" id="IPR036388">
    <property type="entry name" value="WH-like_DNA-bd_sf"/>
</dbReference>
<evidence type="ECO:0008006" key="3">
    <source>
        <dbReference type="Google" id="ProtNLM"/>
    </source>
</evidence>
<dbReference type="EMBL" id="JAQNDN010000019">
    <property type="protein sequence ID" value="MDC0672406.1"/>
    <property type="molecule type" value="Genomic_DNA"/>
</dbReference>